<reference evidence="2" key="1">
    <citation type="submission" date="2021-02" db="EMBL/GenBank/DDBJ databases">
        <authorList>
            <person name="Dougan E. K."/>
            <person name="Rhodes N."/>
            <person name="Thang M."/>
            <person name="Chan C."/>
        </authorList>
    </citation>
    <scope>NUCLEOTIDE SEQUENCE</scope>
</reference>
<dbReference type="OrthoDB" id="434827at2759"/>
<dbReference type="AlphaFoldDB" id="A0A812Q7N8"/>
<keyword evidence="1" id="KW-0472">Membrane</keyword>
<evidence type="ECO:0000313" key="2">
    <source>
        <dbReference type="EMBL" id="CAE7379460.1"/>
    </source>
</evidence>
<dbReference type="PROSITE" id="PS51257">
    <property type="entry name" value="PROKAR_LIPOPROTEIN"/>
    <property type="match status" value="1"/>
</dbReference>
<organism evidence="2 3">
    <name type="scientific">Symbiodinium necroappetens</name>
    <dbReference type="NCBI Taxonomy" id="1628268"/>
    <lineage>
        <taxon>Eukaryota</taxon>
        <taxon>Sar</taxon>
        <taxon>Alveolata</taxon>
        <taxon>Dinophyceae</taxon>
        <taxon>Suessiales</taxon>
        <taxon>Symbiodiniaceae</taxon>
        <taxon>Symbiodinium</taxon>
    </lineage>
</organism>
<evidence type="ECO:0000313" key="3">
    <source>
        <dbReference type="Proteomes" id="UP000601435"/>
    </source>
</evidence>
<feature type="transmembrane region" description="Helical" evidence="1">
    <location>
        <begin position="12"/>
        <end position="35"/>
    </location>
</feature>
<dbReference type="EMBL" id="CAJNJA010016372">
    <property type="protein sequence ID" value="CAE7379460.1"/>
    <property type="molecule type" value="Genomic_DNA"/>
</dbReference>
<comment type="caution">
    <text evidence="2">The sequence shown here is derived from an EMBL/GenBank/DDBJ whole genome shotgun (WGS) entry which is preliminary data.</text>
</comment>
<sequence>MALRSVSWKTPALLLGAYGVCIVCSHFAGACGFVAPRSPRFSVTGEGQRSKGSGATQLAAAAQGQDSHSQDCRPVWAWVALATCIGGAMLRRGATREQTASFSRRDAVLASGTSLLAPQAFSAEYQMEDRLAYFREKARVLNFAADWYMFDVKPLVHPTENLVSEEMCKEMGAACPDARSLASLREMYKGNVSQNAGAGASITVFERNILYPMKDVSLSNAVDPDTSEELQQIFQKFEINQYQLGKAAREENITAARQKFDEGRLLMNQFFTKAGNDVGISELGSQ</sequence>
<evidence type="ECO:0000256" key="1">
    <source>
        <dbReference type="SAM" id="Phobius"/>
    </source>
</evidence>
<keyword evidence="1" id="KW-1133">Transmembrane helix</keyword>
<dbReference type="Proteomes" id="UP000601435">
    <property type="component" value="Unassembled WGS sequence"/>
</dbReference>
<protein>
    <submittedName>
        <fullName evidence="2">Uncharacterized protein</fullName>
    </submittedName>
</protein>
<accession>A0A812Q7N8</accession>
<proteinExistence type="predicted"/>
<gene>
    <name evidence="2" type="ORF">SNEC2469_LOCUS10258</name>
</gene>
<keyword evidence="1" id="KW-0812">Transmembrane</keyword>
<name>A0A812Q7N8_9DINO</name>
<keyword evidence="3" id="KW-1185">Reference proteome</keyword>